<dbReference type="CDD" id="cd01335">
    <property type="entry name" value="Radical_SAM"/>
    <property type="match status" value="1"/>
</dbReference>
<dbReference type="PANTHER" id="PTHR43432">
    <property type="entry name" value="SLR0285 PROTEIN"/>
    <property type="match status" value="1"/>
</dbReference>
<dbReference type="PANTHER" id="PTHR43432:SF4">
    <property type="entry name" value="RADICAL SAM CORE DOMAIN-CONTAINING PROTEIN"/>
    <property type="match status" value="1"/>
</dbReference>
<sequence>MAEIIERERKSSVLRRPALPCLSRYYTINLTAGCPCECRYCYAQSFQPNPGHGKVVFYTNTADLLRAELPRKRVKPALVYFSTACEPFMPYKPILDSLYKVMELLLDHGVYLLISTKSRIPGEFLQLFAGHPGRVHVQVGLTTICDDVRRLLEPKAAAVEERIAMLRDLISHGVRTEVRIDPLIPELTDTEESFGSLCTEISRSGAKQAVASYLFLRRANYGGLAVRYRDWSFLEMLKRLYTHKIEDYCGGTSIRIPASTYRQNKYERLKAIAGDHGLTLSLCGCKNPDLTFDCCHPALPTSTHQPEQEELFSSE</sequence>
<dbReference type="GO" id="GO:0046872">
    <property type="term" value="F:metal ion binding"/>
    <property type="evidence" value="ECO:0007669"/>
    <property type="project" value="UniProtKB-KW"/>
</dbReference>
<comment type="caution">
    <text evidence="5">The sequence shown here is derived from an EMBL/GenBank/DDBJ whole genome shotgun (WGS) entry which is preliminary data.</text>
</comment>
<dbReference type="SFLD" id="SFLDS00029">
    <property type="entry name" value="Radical_SAM"/>
    <property type="match status" value="1"/>
</dbReference>
<keyword evidence="1" id="KW-0479">Metal-binding</keyword>
<dbReference type="SMART" id="SM00729">
    <property type="entry name" value="Elp3"/>
    <property type="match status" value="1"/>
</dbReference>
<keyword evidence="2" id="KW-0408">Iron</keyword>
<evidence type="ECO:0000256" key="1">
    <source>
        <dbReference type="ARBA" id="ARBA00022723"/>
    </source>
</evidence>
<dbReference type="InterPro" id="IPR058240">
    <property type="entry name" value="rSAM_sf"/>
</dbReference>
<dbReference type="SFLD" id="SFLDG01084">
    <property type="entry name" value="Uncharacterised_Radical_SAM_Su"/>
    <property type="match status" value="1"/>
</dbReference>
<keyword evidence="3" id="KW-0411">Iron-sulfur</keyword>
<name>A0A419F2P2_9BACT</name>
<evidence type="ECO:0000313" key="5">
    <source>
        <dbReference type="EMBL" id="RJP72734.1"/>
    </source>
</evidence>
<evidence type="ECO:0000259" key="4">
    <source>
        <dbReference type="SMART" id="SM00729"/>
    </source>
</evidence>
<dbReference type="InterPro" id="IPR040086">
    <property type="entry name" value="MJ0683-like"/>
</dbReference>
<reference evidence="5 6" key="1">
    <citation type="journal article" date="2017" name="ISME J.">
        <title>Energy and carbon metabolisms in a deep terrestrial subsurface fluid microbial community.</title>
        <authorList>
            <person name="Momper L."/>
            <person name="Jungbluth S.P."/>
            <person name="Lee M.D."/>
            <person name="Amend J.P."/>
        </authorList>
    </citation>
    <scope>NUCLEOTIDE SEQUENCE [LARGE SCALE GENOMIC DNA]</scope>
    <source>
        <strain evidence="5">SURF_17</strain>
    </source>
</reference>
<evidence type="ECO:0000256" key="3">
    <source>
        <dbReference type="ARBA" id="ARBA00023014"/>
    </source>
</evidence>
<dbReference type="InterPro" id="IPR007197">
    <property type="entry name" value="rSAM"/>
</dbReference>
<dbReference type="InterPro" id="IPR006638">
    <property type="entry name" value="Elp3/MiaA/NifB-like_rSAM"/>
</dbReference>
<gene>
    <name evidence="5" type="ORF">C4532_05505</name>
</gene>
<dbReference type="Gene3D" id="3.80.30.30">
    <property type="match status" value="1"/>
</dbReference>
<dbReference type="GO" id="GO:0003824">
    <property type="term" value="F:catalytic activity"/>
    <property type="evidence" value="ECO:0007669"/>
    <property type="project" value="InterPro"/>
</dbReference>
<dbReference type="Proteomes" id="UP000285961">
    <property type="component" value="Unassembled WGS sequence"/>
</dbReference>
<dbReference type="AlphaFoldDB" id="A0A419F2P2"/>
<proteinExistence type="predicted"/>
<dbReference type="GO" id="GO:0051536">
    <property type="term" value="F:iron-sulfur cluster binding"/>
    <property type="evidence" value="ECO:0007669"/>
    <property type="project" value="UniProtKB-KW"/>
</dbReference>
<accession>A0A419F2P2</accession>
<evidence type="ECO:0000256" key="2">
    <source>
        <dbReference type="ARBA" id="ARBA00023004"/>
    </source>
</evidence>
<dbReference type="Pfam" id="PF04055">
    <property type="entry name" value="Radical_SAM"/>
    <property type="match status" value="1"/>
</dbReference>
<feature type="domain" description="Elp3/MiaA/NifB-like radical SAM core" evidence="4">
    <location>
        <begin position="24"/>
        <end position="242"/>
    </location>
</feature>
<dbReference type="EMBL" id="QZKI01000040">
    <property type="protein sequence ID" value="RJP72734.1"/>
    <property type="molecule type" value="Genomic_DNA"/>
</dbReference>
<organism evidence="5 6">
    <name type="scientific">Candidatus Abyssobacteria bacterium SURF_17</name>
    <dbReference type="NCBI Taxonomy" id="2093361"/>
    <lineage>
        <taxon>Bacteria</taxon>
        <taxon>Pseudomonadati</taxon>
        <taxon>Candidatus Hydrogenedentota</taxon>
        <taxon>Candidatus Abyssobacteria</taxon>
    </lineage>
</organism>
<evidence type="ECO:0000313" key="6">
    <source>
        <dbReference type="Proteomes" id="UP000285961"/>
    </source>
</evidence>
<protein>
    <submittedName>
        <fullName evidence="5">Radical SAM protein</fullName>
    </submittedName>
</protein>
<dbReference type="SUPFAM" id="SSF102114">
    <property type="entry name" value="Radical SAM enzymes"/>
    <property type="match status" value="1"/>
</dbReference>